<evidence type="ECO:0000313" key="7">
    <source>
        <dbReference type="Proteomes" id="UP000215335"/>
    </source>
</evidence>
<dbReference type="STRING" id="543379.A0A232FBC3"/>
<keyword evidence="4" id="KW-1133">Transmembrane helix</keyword>
<dbReference type="PANTHER" id="PTHR46908:SF8">
    <property type="entry name" value="C-TYPE LECTIN DOMAIN-CONTAINING PROTEIN"/>
    <property type="match status" value="1"/>
</dbReference>
<gene>
    <name evidence="6" type="ORF">TSAR_002633</name>
</gene>
<evidence type="ECO:0000256" key="3">
    <source>
        <dbReference type="SAM" id="MobiDB-lite"/>
    </source>
</evidence>
<keyword evidence="7" id="KW-1185">Reference proteome</keyword>
<dbReference type="OrthoDB" id="6431754at2759"/>
<dbReference type="InterPro" id="IPR035914">
    <property type="entry name" value="Sperma_CUB_dom_sf"/>
</dbReference>
<evidence type="ECO:0000256" key="4">
    <source>
        <dbReference type="SAM" id="Phobius"/>
    </source>
</evidence>
<keyword evidence="1" id="KW-1015">Disulfide bond</keyword>
<name>A0A232FBC3_9HYME</name>
<feature type="compositionally biased region" description="Basic and acidic residues" evidence="3">
    <location>
        <begin position="270"/>
        <end position="284"/>
    </location>
</feature>
<keyword evidence="4" id="KW-0472">Membrane</keyword>
<dbReference type="AlphaFoldDB" id="A0A232FBC3"/>
<evidence type="ECO:0000259" key="5">
    <source>
        <dbReference type="PROSITE" id="PS01180"/>
    </source>
</evidence>
<comment type="caution">
    <text evidence="6">The sequence shown here is derived from an EMBL/GenBank/DDBJ whole genome shotgun (WGS) entry which is preliminary data.</text>
</comment>
<evidence type="ECO:0000256" key="1">
    <source>
        <dbReference type="ARBA" id="ARBA00023157"/>
    </source>
</evidence>
<keyword evidence="4" id="KW-0812">Transmembrane</keyword>
<dbReference type="Pfam" id="PF00431">
    <property type="entry name" value="CUB"/>
    <property type="match status" value="1"/>
</dbReference>
<dbReference type="Gene3D" id="2.60.120.290">
    <property type="entry name" value="Spermadhesin, CUB domain"/>
    <property type="match status" value="1"/>
</dbReference>
<dbReference type="InterPro" id="IPR052129">
    <property type="entry name" value="Spermadhesin-Link_domain"/>
</dbReference>
<organism evidence="6 7">
    <name type="scientific">Trichomalopsis sarcophagae</name>
    <dbReference type="NCBI Taxonomy" id="543379"/>
    <lineage>
        <taxon>Eukaryota</taxon>
        <taxon>Metazoa</taxon>
        <taxon>Ecdysozoa</taxon>
        <taxon>Arthropoda</taxon>
        <taxon>Hexapoda</taxon>
        <taxon>Insecta</taxon>
        <taxon>Pterygota</taxon>
        <taxon>Neoptera</taxon>
        <taxon>Endopterygota</taxon>
        <taxon>Hymenoptera</taxon>
        <taxon>Apocrita</taxon>
        <taxon>Proctotrupomorpha</taxon>
        <taxon>Chalcidoidea</taxon>
        <taxon>Pteromalidae</taxon>
        <taxon>Pteromalinae</taxon>
        <taxon>Trichomalopsis</taxon>
    </lineage>
</organism>
<feature type="non-terminal residue" evidence="6">
    <location>
        <position position="1"/>
    </location>
</feature>
<accession>A0A232FBC3</accession>
<evidence type="ECO:0000313" key="6">
    <source>
        <dbReference type="EMBL" id="OXU28126.1"/>
    </source>
</evidence>
<dbReference type="Proteomes" id="UP000215335">
    <property type="component" value="Unassembled WGS sequence"/>
</dbReference>
<dbReference type="CDD" id="cd00041">
    <property type="entry name" value="CUB"/>
    <property type="match status" value="1"/>
</dbReference>
<feature type="transmembrane region" description="Helical" evidence="4">
    <location>
        <begin position="320"/>
        <end position="342"/>
    </location>
</feature>
<feature type="domain" description="CUB" evidence="5">
    <location>
        <begin position="42"/>
        <end position="157"/>
    </location>
</feature>
<dbReference type="SMART" id="SM00042">
    <property type="entry name" value="CUB"/>
    <property type="match status" value="1"/>
</dbReference>
<reference evidence="6 7" key="1">
    <citation type="journal article" date="2017" name="Curr. Biol.">
        <title>The Evolution of Venom by Co-option of Single-Copy Genes.</title>
        <authorList>
            <person name="Martinson E.O."/>
            <person name="Mrinalini"/>
            <person name="Kelkar Y.D."/>
            <person name="Chang C.H."/>
            <person name="Werren J.H."/>
        </authorList>
    </citation>
    <scope>NUCLEOTIDE SEQUENCE [LARGE SCALE GENOMIC DNA]</scope>
    <source>
        <strain evidence="6 7">Alberta</strain>
        <tissue evidence="6">Whole body</tissue>
    </source>
</reference>
<evidence type="ECO:0000256" key="2">
    <source>
        <dbReference type="PROSITE-ProRule" id="PRU00059"/>
    </source>
</evidence>
<comment type="caution">
    <text evidence="2">Lacks conserved residue(s) required for the propagation of feature annotation.</text>
</comment>
<feature type="region of interest" description="Disordered" evidence="3">
    <location>
        <begin position="251"/>
        <end position="284"/>
    </location>
</feature>
<sequence>CAGRHHCRYRVTSDHPEALFWKPANIRIKYACVPEASVYKYCNADVKVPVGLQGGFLKSPGYPLYYLGGITCGWTFRSLPGQRIVLTFHDLSIREHERDGSCVDVVRIRDNGNTLLETCGSIAGVRVVSNTNVVTLNLVSSSRLYPARGFFLQYQGSLAFRVRSNLDSARIDNSRLFERAVLGCPDVTAPLGSRVSNGTLESRSFLCRDGTLFPDTGQRARTIHCRDGEWQEDVPSLPGCVASSRLIARSDESDGSDRLQAAAGSSGSSIERDGAAGNLDHETRTDRVGLEDAVAKTANYSIMDQTQPAMIKDGDYVVDVILPTLLIALLFVGNAVIVYIIFHFRKRKTPSEEREDIALSATANGATDHQV</sequence>
<dbReference type="EMBL" id="NNAY01000475">
    <property type="protein sequence ID" value="OXU28126.1"/>
    <property type="molecule type" value="Genomic_DNA"/>
</dbReference>
<dbReference type="PANTHER" id="PTHR46908">
    <property type="entry name" value="CUBILIN-LIKE PROTEIN"/>
    <property type="match status" value="1"/>
</dbReference>
<dbReference type="SUPFAM" id="SSF49854">
    <property type="entry name" value="Spermadhesin, CUB domain"/>
    <property type="match status" value="1"/>
</dbReference>
<proteinExistence type="predicted"/>
<dbReference type="PROSITE" id="PS01180">
    <property type="entry name" value="CUB"/>
    <property type="match status" value="1"/>
</dbReference>
<dbReference type="InterPro" id="IPR000859">
    <property type="entry name" value="CUB_dom"/>
</dbReference>
<protein>
    <recommendedName>
        <fullName evidence="5">CUB domain-containing protein</fullName>
    </recommendedName>
</protein>